<protein>
    <submittedName>
        <fullName evidence="4">SRPBCC family protein</fullName>
    </submittedName>
</protein>
<dbReference type="Pfam" id="PF03364">
    <property type="entry name" value="Polyketide_cyc"/>
    <property type="match status" value="1"/>
</dbReference>
<comment type="caution">
    <text evidence="4">The sequence shown here is derived from an EMBL/GenBank/DDBJ whole genome shotgun (WGS) entry which is preliminary data.</text>
</comment>
<reference evidence="4 5" key="1">
    <citation type="submission" date="2021-10" db="EMBL/GenBank/DDBJ databases">
        <title>Draft genome of Aestuariibacter halophilus JC2043.</title>
        <authorList>
            <person name="Emsley S.A."/>
            <person name="Pfannmuller K.M."/>
            <person name="Ushijima B."/>
            <person name="Saw J.H."/>
            <person name="Videau P."/>
        </authorList>
    </citation>
    <scope>NUCLEOTIDE SEQUENCE [LARGE SCALE GENOMIC DNA]</scope>
    <source>
        <strain evidence="4 5">JC2043</strain>
    </source>
</reference>
<dbReference type="PANTHER" id="PTHR12901">
    <property type="entry name" value="SPERM PROTEIN HOMOLOG"/>
    <property type="match status" value="1"/>
</dbReference>
<evidence type="ECO:0000313" key="4">
    <source>
        <dbReference type="EMBL" id="MCC2615313.1"/>
    </source>
</evidence>
<name>A0ABS8G456_9ALTE</name>
<evidence type="ECO:0000256" key="1">
    <source>
        <dbReference type="ARBA" id="ARBA00008918"/>
    </source>
</evidence>
<keyword evidence="5" id="KW-1185">Reference proteome</keyword>
<dbReference type="PANTHER" id="PTHR12901:SF10">
    <property type="entry name" value="COENZYME Q-BINDING PROTEIN COQ10, MITOCHONDRIAL"/>
    <property type="match status" value="1"/>
</dbReference>
<dbReference type="Proteomes" id="UP001520878">
    <property type="component" value="Unassembled WGS sequence"/>
</dbReference>
<dbReference type="InterPro" id="IPR044996">
    <property type="entry name" value="COQ10-like"/>
</dbReference>
<keyword evidence="2" id="KW-1277">Toxin-antitoxin system</keyword>
<dbReference type="RefSeq" id="WP_229157219.1">
    <property type="nucleotide sequence ID" value="NZ_JAJEWP010000001.1"/>
</dbReference>
<comment type="similarity">
    <text evidence="1">Belongs to the ribosome association toxin RatA family.</text>
</comment>
<evidence type="ECO:0000259" key="3">
    <source>
        <dbReference type="Pfam" id="PF03364"/>
    </source>
</evidence>
<organism evidence="4 5">
    <name type="scientific">Fluctibacter halophilus</name>
    <dbReference type="NCBI Taxonomy" id="226011"/>
    <lineage>
        <taxon>Bacteria</taxon>
        <taxon>Pseudomonadati</taxon>
        <taxon>Pseudomonadota</taxon>
        <taxon>Gammaproteobacteria</taxon>
        <taxon>Alteromonadales</taxon>
        <taxon>Alteromonadaceae</taxon>
        <taxon>Fluctibacter</taxon>
    </lineage>
</organism>
<proteinExistence type="inferred from homology"/>
<sequence>MPQINRHALVAFSAESMFDLVNDVNAYPEFLPGCTETRILHQDEDRMEASMLVSKAGVRQWFTTRNALSRPQRIEMQLVEGPFTHLRGGWTFTALAEDACKIELQLDFAFSSKLAELAFGKVFKTLAANMVNAFTQRAKEVYL</sequence>
<gene>
    <name evidence="4" type="ORF">LJ739_03565</name>
</gene>
<dbReference type="Gene3D" id="3.30.530.20">
    <property type="match status" value="1"/>
</dbReference>
<feature type="domain" description="Coenzyme Q-binding protein COQ10 START" evidence="3">
    <location>
        <begin position="10"/>
        <end position="135"/>
    </location>
</feature>
<dbReference type="CDD" id="cd07813">
    <property type="entry name" value="COQ10p_like"/>
    <property type="match status" value="1"/>
</dbReference>
<accession>A0ABS8G456</accession>
<evidence type="ECO:0000313" key="5">
    <source>
        <dbReference type="Proteomes" id="UP001520878"/>
    </source>
</evidence>
<dbReference type="EMBL" id="JAJEWP010000001">
    <property type="protein sequence ID" value="MCC2615313.1"/>
    <property type="molecule type" value="Genomic_DNA"/>
</dbReference>
<evidence type="ECO:0000256" key="2">
    <source>
        <dbReference type="ARBA" id="ARBA00022649"/>
    </source>
</evidence>
<dbReference type="SUPFAM" id="SSF55961">
    <property type="entry name" value="Bet v1-like"/>
    <property type="match status" value="1"/>
</dbReference>
<dbReference type="InterPro" id="IPR005031">
    <property type="entry name" value="COQ10_START"/>
</dbReference>
<dbReference type="InterPro" id="IPR023393">
    <property type="entry name" value="START-like_dom_sf"/>
</dbReference>